<evidence type="ECO:0000256" key="1">
    <source>
        <dbReference type="ARBA" id="ARBA00005125"/>
    </source>
</evidence>
<gene>
    <name evidence="4" type="ORF">Llon_0809</name>
</gene>
<comment type="pathway">
    <text evidence="1">Bacterial outer membrane biogenesis; LPS O-antigen biosynthesis.</text>
</comment>
<name>A0A0W0VNJ6_9GAMM</name>
<sequence>MNILITGGAGYLGYELTKMLLLDPSVKQVTVYDNFLRGNYHVLKEFVNEPKIILVRGDILDTGKLEKCLAGVDVVCHLAAVVRAPYNEEFTHLFEQTNHWGTASLCAALEKNNAQRLIYISSGAVYGVSNQPFSKDNEPNPASGYGHSKLNGEKQLERVKAQMNVTILRLGNVFGYSPAMHFGSLINKFNLAMRLNEPLLVHGCGNQIRPFIHIQRVIKSIYFFLTQVDYDKHSIFNIYDFNASINDIIQSYRELSLDFELIYVNRNQRLQDLSLAGNKLLHEFIGEPLSFTSYIQTSLL</sequence>
<dbReference type="InterPro" id="IPR036291">
    <property type="entry name" value="NAD(P)-bd_dom_sf"/>
</dbReference>
<evidence type="ECO:0000259" key="3">
    <source>
        <dbReference type="Pfam" id="PF01370"/>
    </source>
</evidence>
<dbReference type="SUPFAM" id="SSF51735">
    <property type="entry name" value="NAD(P)-binding Rossmann-fold domains"/>
    <property type="match status" value="1"/>
</dbReference>
<proteinExistence type="inferred from homology"/>
<comment type="caution">
    <text evidence="4">The sequence shown here is derived from an EMBL/GenBank/DDBJ whole genome shotgun (WGS) entry which is preliminary data.</text>
</comment>
<dbReference type="AlphaFoldDB" id="A0A0W0VNJ6"/>
<dbReference type="PANTHER" id="PTHR43000">
    <property type="entry name" value="DTDP-D-GLUCOSE 4,6-DEHYDRATASE-RELATED"/>
    <property type="match status" value="1"/>
</dbReference>
<accession>A0A0W0VNJ6</accession>
<dbReference type="EMBL" id="LNYK01000014">
    <property type="protein sequence ID" value="KTD21644.1"/>
    <property type="molecule type" value="Genomic_DNA"/>
</dbReference>
<evidence type="ECO:0000313" key="5">
    <source>
        <dbReference type="Proteomes" id="UP000054997"/>
    </source>
</evidence>
<dbReference type="STRING" id="45068.Llon_0809"/>
<dbReference type="Proteomes" id="UP000054997">
    <property type="component" value="Unassembled WGS sequence"/>
</dbReference>
<reference evidence="4 5" key="1">
    <citation type="submission" date="2015-11" db="EMBL/GenBank/DDBJ databases">
        <title>Genomic analysis of 38 Legionella species identifies large and diverse effector repertoires.</title>
        <authorList>
            <person name="Burstein D."/>
            <person name="Amaro F."/>
            <person name="Zusman T."/>
            <person name="Lifshitz Z."/>
            <person name="Cohen O."/>
            <person name="Gilbert J.A."/>
            <person name="Pupko T."/>
            <person name="Shuman H.A."/>
            <person name="Segal G."/>
        </authorList>
    </citation>
    <scope>NUCLEOTIDE SEQUENCE [LARGE SCALE GENOMIC DNA]</scope>
    <source>
        <strain evidence="4 5">ATCC 49505</strain>
    </source>
</reference>
<organism evidence="4 5">
    <name type="scientific">Legionella londiniensis</name>
    <dbReference type="NCBI Taxonomy" id="45068"/>
    <lineage>
        <taxon>Bacteria</taxon>
        <taxon>Pseudomonadati</taxon>
        <taxon>Pseudomonadota</taxon>
        <taxon>Gammaproteobacteria</taxon>
        <taxon>Legionellales</taxon>
        <taxon>Legionellaceae</taxon>
        <taxon>Legionella</taxon>
    </lineage>
</organism>
<dbReference type="Gene3D" id="3.40.50.720">
    <property type="entry name" value="NAD(P)-binding Rossmann-like Domain"/>
    <property type="match status" value="1"/>
</dbReference>
<feature type="domain" description="NAD-dependent epimerase/dehydratase" evidence="3">
    <location>
        <begin position="3"/>
        <end position="238"/>
    </location>
</feature>
<dbReference type="InterPro" id="IPR001509">
    <property type="entry name" value="Epimerase_deHydtase"/>
</dbReference>
<dbReference type="Pfam" id="PF01370">
    <property type="entry name" value="Epimerase"/>
    <property type="match status" value="1"/>
</dbReference>
<protein>
    <submittedName>
        <fullName evidence="4">NAD dependent epimerase/dehydratase family protein</fullName>
    </submittedName>
</protein>
<dbReference type="RefSeq" id="WP_058528814.1">
    <property type="nucleotide sequence ID" value="NZ_CAAAHZ010000002.1"/>
</dbReference>
<keyword evidence="5" id="KW-1185">Reference proteome</keyword>
<dbReference type="PATRIC" id="fig|45068.5.peg.862"/>
<comment type="similarity">
    <text evidence="2">Belongs to the NAD(P)-dependent epimerase/dehydratase family.</text>
</comment>
<evidence type="ECO:0000313" key="4">
    <source>
        <dbReference type="EMBL" id="KTD21644.1"/>
    </source>
</evidence>
<dbReference type="CDD" id="cd08946">
    <property type="entry name" value="SDR_e"/>
    <property type="match status" value="1"/>
</dbReference>
<evidence type="ECO:0000256" key="2">
    <source>
        <dbReference type="ARBA" id="ARBA00007637"/>
    </source>
</evidence>